<evidence type="ECO:0000313" key="1">
    <source>
        <dbReference type="EMBL" id="TGX46220.1"/>
    </source>
</evidence>
<proteinExistence type="predicted"/>
<accession>A0A4S1WVE3</accession>
<dbReference type="AlphaFoldDB" id="A0A4S1WVE3"/>
<gene>
    <name evidence="1" type="ORF">E5A74_03425</name>
</gene>
<keyword evidence="2" id="KW-1185">Reference proteome</keyword>
<sequence>MSILIETAPLEKFLEESGEAHLIIDRVGRIAFATEVAKALIGVAPSLSQFDADDSLADLLAGWFAQRQCFGYTGMARLRAASPSTTDMCLLGSTVEYRGARHLLCHLRPLERSGPTEAHRWDEITDAARESAFAAAGAMVEHELNQSLAAIVNYVQTSAVLLNGGAGDLGRVQDALAEAGQQALHCAELLRVLRRSFGYQNRALELHSLCDVVRQAHDLLGQTQGGRGALLALHGGDADLHVRLSHAHFVSMLVLLMQRCLRRAGPAAKHSIRVRIAPEGREGAVVRFLDCRAWDLDGAVPGRVPAELYPSDNDDVRLLAICQVTMSLHGGHVSIAEDPGRNAEIRLSLKKAKIGGSSHA</sequence>
<protein>
    <submittedName>
        <fullName evidence="1">Uncharacterized protein</fullName>
    </submittedName>
</protein>
<dbReference type="RefSeq" id="WP_135982833.1">
    <property type="nucleotide sequence ID" value="NZ_JAASQM010000001.1"/>
</dbReference>
<reference evidence="1 2" key="1">
    <citation type="submission" date="2019-04" db="EMBL/GenBank/DDBJ databases">
        <title>Sphingomonas psychrotolerans sp. nov., isolated from soil in the Tianshan Mountains, Xinjiang, China.</title>
        <authorList>
            <person name="Luo Y."/>
            <person name="Sheng H."/>
        </authorList>
    </citation>
    <scope>NUCLEOTIDE SEQUENCE [LARGE SCALE GENOMIC DNA]</scope>
    <source>
        <strain evidence="1 2">KIS18-15</strain>
    </source>
</reference>
<comment type="caution">
    <text evidence="1">The sequence shown here is derived from an EMBL/GenBank/DDBJ whole genome shotgun (WGS) entry which is preliminary data.</text>
</comment>
<dbReference type="Gene3D" id="1.10.287.130">
    <property type="match status" value="1"/>
</dbReference>
<dbReference type="Proteomes" id="UP000309848">
    <property type="component" value="Unassembled WGS sequence"/>
</dbReference>
<dbReference type="EMBL" id="SRXU01000001">
    <property type="protein sequence ID" value="TGX46220.1"/>
    <property type="molecule type" value="Genomic_DNA"/>
</dbReference>
<organism evidence="1 2">
    <name type="scientific">Sphingomonas naasensis</name>
    <dbReference type="NCBI Taxonomy" id="1344951"/>
    <lineage>
        <taxon>Bacteria</taxon>
        <taxon>Pseudomonadati</taxon>
        <taxon>Pseudomonadota</taxon>
        <taxon>Alphaproteobacteria</taxon>
        <taxon>Sphingomonadales</taxon>
        <taxon>Sphingomonadaceae</taxon>
        <taxon>Sphingomonas</taxon>
    </lineage>
</organism>
<evidence type="ECO:0000313" key="2">
    <source>
        <dbReference type="Proteomes" id="UP000309848"/>
    </source>
</evidence>
<name>A0A4S1WVE3_9SPHN</name>